<evidence type="ECO:0000313" key="2">
    <source>
        <dbReference type="EMBL" id="KGH08831.1"/>
    </source>
</evidence>
<dbReference type="RefSeq" id="WP_034394735.1">
    <property type="nucleotide sequence ID" value="NZ_AWTM01000098.1"/>
</dbReference>
<feature type="compositionally biased region" description="Low complexity" evidence="1">
    <location>
        <begin position="65"/>
        <end position="102"/>
    </location>
</feature>
<feature type="region of interest" description="Disordered" evidence="1">
    <location>
        <begin position="34"/>
        <end position="118"/>
    </location>
</feature>
<feature type="compositionally biased region" description="Basic and acidic residues" evidence="1">
    <location>
        <begin position="103"/>
        <end position="118"/>
    </location>
</feature>
<evidence type="ECO:0000256" key="1">
    <source>
        <dbReference type="SAM" id="MobiDB-lite"/>
    </source>
</evidence>
<accession>A0A0E3CF16</accession>
<evidence type="ECO:0000313" key="3">
    <source>
        <dbReference type="Proteomes" id="UP000029549"/>
    </source>
</evidence>
<reference evidence="2 3" key="1">
    <citation type="submission" date="2013-09" db="EMBL/GenBank/DDBJ databases">
        <title>High correlation between genotypes and phenotypes of environmental bacteria Comamonas testosteroni strains.</title>
        <authorList>
            <person name="Liu L."/>
            <person name="Zhu W."/>
            <person name="Xia X."/>
            <person name="Xu B."/>
            <person name="Luo M."/>
            <person name="Wang G."/>
        </authorList>
    </citation>
    <scope>NUCLEOTIDE SEQUENCE [LARGE SCALE GENOMIC DNA]</scope>
    <source>
        <strain evidence="2 3">DF2</strain>
    </source>
</reference>
<proteinExistence type="predicted"/>
<protein>
    <submittedName>
        <fullName evidence="2">Uncharacterized protein</fullName>
    </submittedName>
</protein>
<name>A0A0E3CF16_9BURK</name>
<organism evidence="2 3">
    <name type="scientific">Comamonas thiooxydans</name>
    <dbReference type="NCBI Taxonomy" id="363952"/>
    <lineage>
        <taxon>Bacteria</taxon>
        <taxon>Pseudomonadati</taxon>
        <taxon>Pseudomonadota</taxon>
        <taxon>Betaproteobacteria</taxon>
        <taxon>Burkholderiales</taxon>
        <taxon>Comamonadaceae</taxon>
        <taxon>Comamonas</taxon>
    </lineage>
</organism>
<dbReference type="EMBL" id="AWTP01000122">
    <property type="protein sequence ID" value="KGH08831.1"/>
    <property type="molecule type" value="Genomic_DNA"/>
</dbReference>
<keyword evidence="3" id="KW-1185">Reference proteome</keyword>
<sequence length="118" mass="11661">MDKQNYRVGSTPIRHNGRYFSVGEPVALTAEEAKALQGHVTLDPVQADPPAPPAPPAPAEPPAQAPAAAESPAQAPAAEPASAPAPAAAATETAAQAPAADAPKAEAKGKTTKSGDKA</sequence>
<feature type="compositionally biased region" description="Pro residues" evidence="1">
    <location>
        <begin position="47"/>
        <end position="64"/>
    </location>
</feature>
<dbReference type="AlphaFoldDB" id="A0A0E3CF16"/>
<comment type="caution">
    <text evidence="2">The sequence shown here is derived from an EMBL/GenBank/DDBJ whole genome shotgun (WGS) entry which is preliminary data.</text>
</comment>
<gene>
    <name evidence="2" type="ORF">P608_17525</name>
</gene>
<dbReference type="Proteomes" id="UP000029549">
    <property type="component" value="Unassembled WGS sequence"/>
</dbReference>